<feature type="domain" description="mRNA triphosphatase Cet1-like" evidence="10">
    <location>
        <begin position="153"/>
        <end position="363"/>
    </location>
</feature>
<dbReference type="PANTHER" id="PTHR28118:SF1">
    <property type="entry name" value="POLYNUCLEOTIDE 5'-TRIPHOSPHATASE CTL1-RELATED"/>
    <property type="match status" value="1"/>
</dbReference>
<comment type="catalytic activity">
    <reaction evidence="7">
        <text>a 5'-end triphospho-ribonucleoside in mRNA + H2O = a 5'-end diphospho-ribonucleoside in mRNA + phosphate + H(+)</text>
        <dbReference type="Rhea" id="RHEA:67004"/>
        <dbReference type="Rhea" id="RHEA-COMP:17164"/>
        <dbReference type="Rhea" id="RHEA-COMP:17165"/>
        <dbReference type="ChEBI" id="CHEBI:15377"/>
        <dbReference type="ChEBI" id="CHEBI:15378"/>
        <dbReference type="ChEBI" id="CHEBI:43474"/>
        <dbReference type="ChEBI" id="CHEBI:167616"/>
        <dbReference type="ChEBI" id="CHEBI:167618"/>
        <dbReference type="EC" id="3.6.1.74"/>
    </reaction>
    <physiologicalReaction direction="left-to-right" evidence="7">
        <dbReference type="Rhea" id="RHEA:67005"/>
    </physiologicalReaction>
</comment>
<dbReference type="EC" id="3.6.1.74" evidence="8"/>
<feature type="compositionally biased region" description="Basic and acidic residues" evidence="9">
    <location>
        <begin position="103"/>
        <end position="121"/>
    </location>
</feature>
<comment type="subcellular location">
    <subcellularLocation>
        <location evidence="2 8">Nucleus</location>
    </subcellularLocation>
</comment>
<dbReference type="AlphaFoldDB" id="A0A0D0UUX6"/>
<dbReference type="Proteomes" id="UP000053392">
    <property type="component" value="Unassembled WGS sequence"/>
</dbReference>
<comment type="cofactor">
    <cofactor evidence="1 8">
        <name>Mg(2+)</name>
        <dbReference type="ChEBI" id="CHEBI:18420"/>
    </cofactor>
</comment>
<accession>A0A0D0UUX6</accession>
<gene>
    <name evidence="11" type="ORF">I313_06297</name>
</gene>
<comment type="subunit">
    <text evidence="8">Heterodimer. The mRNA-capping enzyme is composed of two separate chains alpha and beta, respectively a mRNA guanylyltransferase and an mRNA 5'-triphosphate monophosphatase.</text>
</comment>
<proteinExistence type="inferred from homology"/>
<dbReference type="GO" id="GO:0031533">
    <property type="term" value="C:mRNA capping enzyme complex"/>
    <property type="evidence" value="ECO:0007669"/>
    <property type="project" value="UniProtKB-UniRule"/>
</dbReference>
<reference evidence="11 12" key="1">
    <citation type="submission" date="2015-01" db="EMBL/GenBank/DDBJ databases">
        <title>The Genome Sequence of Cryptococcus gattii Ram5.</title>
        <authorList>
            <consortium name="The Broad Institute Genomics Platform"/>
            <person name="Cuomo C."/>
            <person name="Litvintseva A."/>
            <person name="Chen Y."/>
            <person name="Heitman J."/>
            <person name="Sun S."/>
            <person name="Springer D."/>
            <person name="Dromer F."/>
            <person name="Young S."/>
            <person name="Zeng Q."/>
            <person name="Gargeya S."/>
            <person name="Abouelleil A."/>
            <person name="Alvarado L."/>
            <person name="Chapman S.B."/>
            <person name="Gainer-Dewar J."/>
            <person name="Goldberg J."/>
            <person name="Griggs A."/>
            <person name="Gujja S."/>
            <person name="Hansen M."/>
            <person name="Howarth C."/>
            <person name="Imamovic A."/>
            <person name="Larimer J."/>
            <person name="Murphy C."/>
            <person name="Naylor J."/>
            <person name="Pearson M."/>
            <person name="Priest M."/>
            <person name="Roberts A."/>
            <person name="Saif S."/>
            <person name="Shea T."/>
            <person name="Sykes S."/>
            <person name="Wortman J."/>
            <person name="Nusbaum C."/>
            <person name="Birren B."/>
        </authorList>
    </citation>
    <scope>NUCLEOTIDE SEQUENCE [LARGE SCALE GENOMIC DNA]</scope>
    <source>
        <strain evidence="11 12">Ram5</strain>
    </source>
</reference>
<evidence type="ECO:0000313" key="12">
    <source>
        <dbReference type="Proteomes" id="UP000053392"/>
    </source>
</evidence>
<dbReference type="SUPFAM" id="SSF55154">
    <property type="entry name" value="CYTH-like phosphatases"/>
    <property type="match status" value="1"/>
</dbReference>
<keyword evidence="4 8" id="KW-0507">mRNA processing</keyword>
<keyword evidence="12" id="KW-1185">Reference proteome</keyword>
<protein>
    <recommendedName>
        <fullName evidence="8">mRNA-capping enzyme subunit beta</fullName>
        <ecNumber evidence="8">3.6.1.74</ecNumber>
    </recommendedName>
    <alternativeName>
        <fullName evidence="8">mRNA 5'-phosphatase</fullName>
    </alternativeName>
    <alternativeName>
        <fullName evidence="8">mRNA 5'-triphosphate monophosphatase</fullName>
    </alternativeName>
</protein>
<dbReference type="InterPro" id="IPR040343">
    <property type="entry name" value="Cet1/Ctl1"/>
</dbReference>
<dbReference type="InterPro" id="IPR004206">
    <property type="entry name" value="mRNA_triPase_Cet1"/>
</dbReference>
<dbReference type="OrthoDB" id="272147at2759"/>
<dbReference type="GO" id="GO:0140818">
    <property type="term" value="F:mRNA 5'-triphosphate monophosphatase activity"/>
    <property type="evidence" value="ECO:0007669"/>
    <property type="project" value="UniProtKB-EC"/>
</dbReference>
<evidence type="ECO:0000259" key="10">
    <source>
        <dbReference type="Pfam" id="PF02940"/>
    </source>
</evidence>
<feature type="compositionally biased region" description="Polar residues" evidence="9">
    <location>
        <begin position="59"/>
        <end position="72"/>
    </location>
</feature>
<evidence type="ECO:0000256" key="1">
    <source>
        <dbReference type="ARBA" id="ARBA00001946"/>
    </source>
</evidence>
<evidence type="ECO:0000313" key="11">
    <source>
        <dbReference type="EMBL" id="KIR37924.1"/>
    </source>
</evidence>
<evidence type="ECO:0000256" key="5">
    <source>
        <dbReference type="ARBA" id="ARBA00022801"/>
    </source>
</evidence>
<comment type="function">
    <text evidence="8">First step of mRNA capping. Converts the 5'-triphosphate end of a nascent mRNA chain into a diphosphate end.</text>
</comment>
<evidence type="ECO:0000256" key="2">
    <source>
        <dbReference type="ARBA" id="ARBA00004123"/>
    </source>
</evidence>
<dbReference type="EMBL" id="KN847913">
    <property type="protein sequence ID" value="KIR37924.1"/>
    <property type="molecule type" value="Genomic_DNA"/>
</dbReference>
<dbReference type="InterPro" id="IPR033469">
    <property type="entry name" value="CYTH-like_dom_sf"/>
</dbReference>
<organism evidence="11 12">
    <name type="scientific">Cryptococcus deuterogattii Ram5</name>
    <dbReference type="NCBI Taxonomy" id="1296110"/>
    <lineage>
        <taxon>Eukaryota</taxon>
        <taxon>Fungi</taxon>
        <taxon>Dikarya</taxon>
        <taxon>Basidiomycota</taxon>
        <taxon>Agaricomycotina</taxon>
        <taxon>Tremellomycetes</taxon>
        <taxon>Tremellales</taxon>
        <taxon>Cryptococcaceae</taxon>
        <taxon>Cryptococcus</taxon>
        <taxon>Cryptococcus gattii species complex</taxon>
    </lineage>
</organism>
<dbReference type="Pfam" id="PF02940">
    <property type="entry name" value="mRNA_triPase"/>
    <property type="match status" value="1"/>
</dbReference>
<dbReference type="HOGENOM" id="CLU_018004_1_0_1"/>
<comment type="similarity">
    <text evidence="3 8">Belongs to the fungal TPase family.</text>
</comment>
<keyword evidence="6 8" id="KW-0539">Nucleus</keyword>
<dbReference type="GO" id="GO:0004651">
    <property type="term" value="F:polynucleotide 5'-phosphatase activity"/>
    <property type="evidence" value="ECO:0007669"/>
    <property type="project" value="UniProtKB-UniRule"/>
</dbReference>
<feature type="region of interest" description="Disordered" evidence="9">
    <location>
        <begin position="1"/>
        <end position="139"/>
    </location>
</feature>
<keyword evidence="5 8" id="KW-0378">Hydrolase</keyword>
<dbReference type="CDD" id="cd07470">
    <property type="entry name" value="CYTH-like_mRNA_RTPase"/>
    <property type="match status" value="1"/>
</dbReference>
<sequence>MPTYIPIHDRSPYYANFPSPPSTSGQPRSLRYSSPDIDPDTPLPKMPSAHEADPVEQVNAVQSGNSLSRQGVGSQGAGQEEGHSRKRARTSPSHSGGNGSYNPRERTEESHHSHHDGHSEHASSGQHDSGQVYRPRHGPVPLTGSIFNLSPRNPFTSVVGDFIMNAAMGHSNVEIELKLGTFMTPSMPGQQPRRINMPTLSEMIIPHDYPNGPFVSTINHLHHRTLNELLNRAVESQSTLPTGRLYFSRSKLADSFYDHSEHGHGKVRVSRDMDSGQVVQAVEKRRIADMNVYCPGMAYDFRISVNTETPCEVPTGEAKSVRYKDRACYRHQICRVDLTSVFSSNPRNAAVPPSRSFELEIEVLDVPALLAEGAAQSERFDEILQNLLDSARMLVKNI</sequence>
<dbReference type="FunFam" id="3.20.100.10:FF:000003">
    <property type="entry name" value="Unplaced genomic scaffold supercont1.18, whole genome shotgun sequence"/>
    <property type="match status" value="1"/>
</dbReference>
<keyword evidence="8" id="KW-0506">mRNA capping</keyword>
<evidence type="ECO:0000256" key="4">
    <source>
        <dbReference type="ARBA" id="ARBA00022664"/>
    </source>
</evidence>
<evidence type="ECO:0000256" key="7">
    <source>
        <dbReference type="ARBA" id="ARBA00047740"/>
    </source>
</evidence>
<name>A0A0D0UUX6_9TREE</name>
<dbReference type="PANTHER" id="PTHR28118">
    <property type="entry name" value="POLYNUCLEOTIDE 5'-TRIPHOSPHATASE-RELATED"/>
    <property type="match status" value="1"/>
</dbReference>
<dbReference type="InterPro" id="IPR037009">
    <property type="entry name" value="mRNA_triPase_Cet1_sf"/>
</dbReference>
<evidence type="ECO:0000256" key="9">
    <source>
        <dbReference type="SAM" id="MobiDB-lite"/>
    </source>
</evidence>
<dbReference type="Gene3D" id="3.20.100.10">
    <property type="entry name" value="mRNA triphosphatase Cet1-like"/>
    <property type="match status" value="1"/>
</dbReference>
<evidence type="ECO:0000256" key="6">
    <source>
        <dbReference type="ARBA" id="ARBA00023242"/>
    </source>
</evidence>
<evidence type="ECO:0000256" key="3">
    <source>
        <dbReference type="ARBA" id="ARBA00006345"/>
    </source>
</evidence>
<evidence type="ECO:0000256" key="8">
    <source>
        <dbReference type="RuleBase" id="RU367053"/>
    </source>
</evidence>
<dbReference type="GO" id="GO:0006370">
    <property type="term" value="P:7-methylguanosine mRNA capping"/>
    <property type="evidence" value="ECO:0007669"/>
    <property type="project" value="UniProtKB-UniRule"/>
</dbReference>